<proteinExistence type="predicted"/>
<dbReference type="GO" id="GO:0004497">
    <property type="term" value="F:monooxygenase activity"/>
    <property type="evidence" value="ECO:0007669"/>
    <property type="project" value="UniProtKB-ARBA"/>
</dbReference>
<protein>
    <recommendedName>
        <fullName evidence="2">Cytochrome bc1 complex Rieske iron-sulfur subunit</fullName>
    </recommendedName>
    <alternativeName>
        <fullName evidence="8">Cytochrome bc1 reductase complex subunit QcrA</fullName>
    </alternativeName>
</protein>
<dbReference type="AlphaFoldDB" id="A0A919A554"/>
<reference evidence="10" key="2">
    <citation type="submission" date="2020-09" db="EMBL/GenBank/DDBJ databases">
        <authorList>
            <person name="Sun Q."/>
            <person name="Ohkuma M."/>
        </authorList>
    </citation>
    <scope>NUCLEOTIDE SEQUENCE</scope>
    <source>
        <strain evidence="10">JCM 4784</strain>
    </source>
</reference>
<comment type="caution">
    <text evidence="10">The sequence shown here is derived from an EMBL/GenBank/DDBJ whole genome shotgun (WGS) entry which is preliminary data.</text>
</comment>
<evidence type="ECO:0000256" key="7">
    <source>
        <dbReference type="ARBA" id="ARBA00023157"/>
    </source>
</evidence>
<evidence type="ECO:0000313" key="10">
    <source>
        <dbReference type="EMBL" id="GHE88277.1"/>
    </source>
</evidence>
<keyword evidence="7" id="KW-1015">Disulfide bond</keyword>
<comment type="function">
    <text evidence="1">Iron-sulfur subunit of the cytochrome bc1 complex, an essential component of the respiratory electron transport chain required for ATP synthesis. The bc1 complex catalyzes the oxidation of menaquinol and the reduction of cytochrome c in the respiratory chain. The bc1 complex operates through a Q-cycle mechanism that couples electron transfer to generation of the proton gradient that drives ATP synthesis.</text>
</comment>
<dbReference type="InterPro" id="IPR036922">
    <property type="entry name" value="Rieske_2Fe-2S_sf"/>
</dbReference>
<evidence type="ECO:0000259" key="9">
    <source>
        <dbReference type="PROSITE" id="PS51296"/>
    </source>
</evidence>
<evidence type="ECO:0000256" key="6">
    <source>
        <dbReference type="ARBA" id="ARBA00023014"/>
    </source>
</evidence>
<dbReference type="PANTHER" id="PTHR10134">
    <property type="entry name" value="CYTOCHROME B-C1 COMPLEX SUBUNIT RIESKE, MITOCHONDRIAL"/>
    <property type="match status" value="1"/>
</dbReference>
<evidence type="ECO:0000256" key="1">
    <source>
        <dbReference type="ARBA" id="ARBA00002494"/>
    </source>
</evidence>
<keyword evidence="11" id="KW-1185">Reference proteome</keyword>
<dbReference type="Proteomes" id="UP000608024">
    <property type="component" value="Unassembled WGS sequence"/>
</dbReference>
<dbReference type="CDD" id="cd03467">
    <property type="entry name" value="Rieske"/>
    <property type="match status" value="1"/>
</dbReference>
<dbReference type="GO" id="GO:0051537">
    <property type="term" value="F:2 iron, 2 sulfur cluster binding"/>
    <property type="evidence" value="ECO:0007669"/>
    <property type="project" value="UniProtKB-KW"/>
</dbReference>
<evidence type="ECO:0000313" key="11">
    <source>
        <dbReference type="Proteomes" id="UP000608024"/>
    </source>
</evidence>
<dbReference type="Pfam" id="PF00355">
    <property type="entry name" value="Rieske"/>
    <property type="match status" value="1"/>
</dbReference>
<reference evidence="10" key="1">
    <citation type="journal article" date="2014" name="Int. J. Syst. Evol. Microbiol.">
        <title>Complete genome sequence of Corynebacterium casei LMG S-19264T (=DSM 44701T), isolated from a smear-ripened cheese.</title>
        <authorList>
            <consortium name="US DOE Joint Genome Institute (JGI-PGF)"/>
            <person name="Walter F."/>
            <person name="Albersmeier A."/>
            <person name="Kalinowski J."/>
            <person name="Ruckert C."/>
        </authorList>
    </citation>
    <scope>NUCLEOTIDE SEQUENCE</scope>
    <source>
        <strain evidence="10">JCM 4784</strain>
    </source>
</reference>
<name>A0A919A554_9ACTN</name>
<evidence type="ECO:0000256" key="4">
    <source>
        <dbReference type="ARBA" id="ARBA00022723"/>
    </source>
</evidence>
<gene>
    <name evidence="10" type="ORF">GCM10018785_64630</name>
</gene>
<keyword evidence="5" id="KW-0408">Iron</keyword>
<sequence length="179" mass="18531">MLRAVGPALQAINPVPHVVAKVHNDRVRPLPNPLTCGAIMSGTPHARRAVLRAAAIAPVAGLGLAACSPGDGNGNRSAPTKPVDLGASDEVPVGGSKLYTDQNVVVSRVAEDEYKAFSSICTHARCPIEKLQGSKLICQCHGSQFDARNGEVLQRPAVAPLKELPVKVEDGKIVAGPGA</sequence>
<dbReference type="InterPro" id="IPR017941">
    <property type="entry name" value="Rieske_2Fe-2S"/>
</dbReference>
<evidence type="ECO:0000256" key="3">
    <source>
        <dbReference type="ARBA" id="ARBA00022714"/>
    </source>
</evidence>
<accession>A0A919A554</accession>
<dbReference type="GO" id="GO:0016705">
    <property type="term" value="F:oxidoreductase activity, acting on paired donors, with incorporation or reduction of molecular oxygen"/>
    <property type="evidence" value="ECO:0007669"/>
    <property type="project" value="UniProtKB-ARBA"/>
</dbReference>
<dbReference type="Gene3D" id="2.102.10.10">
    <property type="entry name" value="Rieske [2Fe-2S] iron-sulphur domain"/>
    <property type="match status" value="1"/>
</dbReference>
<dbReference type="FunFam" id="2.102.10.10:FF:000016">
    <property type="entry name" value="Nitrite reductase/ring-hydroxylating ferredoxin subunit"/>
    <property type="match status" value="1"/>
</dbReference>
<evidence type="ECO:0000256" key="2">
    <source>
        <dbReference type="ARBA" id="ARBA00015816"/>
    </source>
</evidence>
<evidence type="ECO:0000256" key="8">
    <source>
        <dbReference type="ARBA" id="ARBA00029586"/>
    </source>
</evidence>
<keyword evidence="3" id="KW-0001">2Fe-2S</keyword>
<evidence type="ECO:0000256" key="5">
    <source>
        <dbReference type="ARBA" id="ARBA00023004"/>
    </source>
</evidence>
<dbReference type="SUPFAM" id="SSF50022">
    <property type="entry name" value="ISP domain"/>
    <property type="match status" value="1"/>
</dbReference>
<dbReference type="InterPro" id="IPR014349">
    <property type="entry name" value="Rieske_Fe-S_prot"/>
</dbReference>
<dbReference type="GO" id="GO:0046872">
    <property type="term" value="F:metal ion binding"/>
    <property type="evidence" value="ECO:0007669"/>
    <property type="project" value="UniProtKB-KW"/>
</dbReference>
<feature type="domain" description="Rieske" evidence="9">
    <location>
        <begin position="82"/>
        <end position="175"/>
    </location>
</feature>
<dbReference type="EMBL" id="BNBT01000156">
    <property type="protein sequence ID" value="GHE88277.1"/>
    <property type="molecule type" value="Genomic_DNA"/>
</dbReference>
<keyword evidence="4" id="KW-0479">Metal-binding</keyword>
<organism evidence="10 11">
    <name type="scientific">Streptomyces longispororuber</name>
    <dbReference type="NCBI Taxonomy" id="68230"/>
    <lineage>
        <taxon>Bacteria</taxon>
        <taxon>Bacillati</taxon>
        <taxon>Actinomycetota</taxon>
        <taxon>Actinomycetes</taxon>
        <taxon>Kitasatosporales</taxon>
        <taxon>Streptomycetaceae</taxon>
        <taxon>Streptomyces</taxon>
    </lineage>
</organism>
<keyword evidence="6" id="KW-0411">Iron-sulfur</keyword>
<dbReference type="PROSITE" id="PS51296">
    <property type="entry name" value="RIESKE"/>
    <property type="match status" value="1"/>
</dbReference>